<feature type="active site" description="Nucleophile" evidence="6">
    <location>
        <position position="78"/>
    </location>
</feature>
<dbReference type="PANTHER" id="PTHR31559:SF0">
    <property type="entry name" value="PYRIDOXAL 5'-PHOSPHATE SYNTHASE SUBUNIT SNO1-RELATED"/>
    <property type="match status" value="1"/>
</dbReference>
<organism evidence="7 8">
    <name type="scientific">Thermosipho melanesiensis</name>
    <dbReference type="NCBI Taxonomy" id="46541"/>
    <lineage>
        <taxon>Bacteria</taxon>
        <taxon>Thermotogati</taxon>
        <taxon>Thermotogota</taxon>
        <taxon>Thermotogae</taxon>
        <taxon>Thermotogales</taxon>
        <taxon>Fervidobacteriaceae</taxon>
        <taxon>Thermosipho</taxon>
    </lineage>
</organism>
<evidence type="ECO:0000256" key="2">
    <source>
        <dbReference type="ARBA" id="ARBA00022801"/>
    </source>
</evidence>
<dbReference type="PROSITE" id="PS51273">
    <property type="entry name" value="GATASE_TYPE_1"/>
    <property type="match status" value="1"/>
</dbReference>
<keyword evidence="8" id="KW-1185">Reference proteome</keyword>
<dbReference type="SUPFAM" id="SSF52317">
    <property type="entry name" value="Class I glutamine amidotransferase-like"/>
    <property type="match status" value="1"/>
</dbReference>
<feature type="binding site" evidence="6">
    <location>
        <begin position="133"/>
        <end position="134"/>
    </location>
    <ligand>
        <name>L-glutamine</name>
        <dbReference type="ChEBI" id="CHEBI:58359"/>
    </ligand>
</feature>
<evidence type="ECO:0000313" key="7">
    <source>
        <dbReference type="EMBL" id="APT74715.1"/>
    </source>
</evidence>
<dbReference type="PIRSF" id="PIRSF005639">
    <property type="entry name" value="Glut_amidoT_SNO"/>
    <property type="match status" value="1"/>
</dbReference>
<dbReference type="PANTHER" id="PTHR31559">
    <property type="entry name" value="PYRIDOXAL 5'-PHOSPHATE SYNTHASE SUBUNIT SNO"/>
    <property type="match status" value="1"/>
</dbReference>
<comment type="function">
    <text evidence="6">Catalyzes the hydrolysis of glutamine to glutamate and ammonia as part of the biosynthesis of pyridoxal 5'-phosphate. The resulting ammonia molecule is channeled to the active site of PdxS.</text>
</comment>
<evidence type="ECO:0000256" key="5">
    <source>
        <dbReference type="ARBA" id="ARBA00049534"/>
    </source>
</evidence>
<evidence type="ECO:0000256" key="1">
    <source>
        <dbReference type="ARBA" id="ARBA00008345"/>
    </source>
</evidence>
<comment type="pathway">
    <text evidence="6">Cofactor biosynthesis; pyridoxal 5'-phosphate biosynthesis.</text>
</comment>
<keyword evidence="3 6" id="KW-0315">Glutamine amidotransferase</keyword>
<evidence type="ECO:0000256" key="4">
    <source>
        <dbReference type="ARBA" id="ARBA00023239"/>
    </source>
</evidence>
<comment type="catalytic activity">
    <reaction evidence="6">
        <text>aldehydo-D-ribose 5-phosphate + D-glyceraldehyde 3-phosphate + L-glutamine = pyridoxal 5'-phosphate + L-glutamate + phosphate + 3 H2O + H(+)</text>
        <dbReference type="Rhea" id="RHEA:31507"/>
        <dbReference type="ChEBI" id="CHEBI:15377"/>
        <dbReference type="ChEBI" id="CHEBI:15378"/>
        <dbReference type="ChEBI" id="CHEBI:29985"/>
        <dbReference type="ChEBI" id="CHEBI:43474"/>
        <dbReference type="ChEBI" id="CHEBI:58273"/>
        <dbReference type="ChEBI" id="CHEBI:58359"/>
        <dbReference type="ChEBI" id="CHEBI:59776"/>
        <dbReference type="ChEBI" id="CHEBI:597326"/>
        <dbReference type="EC" id="4.3.3.6"/>
    </reaction>
</comment>
<dbReference type="Pfam" id="PF01174">
    <property type="entry name" value="SNO"/>
    <property type="match status" value="1"/>
</dbReference>
<dbReference type="PROSITE" id="PS01236">
    <property type="entry name" value="PDXT_SNO_1"/>
    <property type="match status" value="1"/>
</dbReference>
<dbReference type="CDD" id="cd01749">
    <property type="entry name" value="GATase1_PB"/>
    <property type="match status" value="1"/>
</dbReference>
<feature type="active site" description="Charge relay system" evidence="6">
    <location>
        <position position="171"/>
    </location>
</feature>
<feature type="binding site" evidence="6">
    <location>
        <position position="105"/>
    </location>
    <ligand>
        <name>L-glutamine</name>
        <dbReference type="ChEBI" id="CHEBI:58359"/>
    </ligand>
</feature>
<dbReference type="NCBIfam" id="TIGR03800">
    <property type="entry name" value="PLP_synth_Pdx2"/>
    <property type="match status" value="1"/>
</dbReference>
<comment type="similarity">
    <text evidence="1 6">Belongs to the glutaminase PdxT/SNO family.</text>
</comment>
<evidence type="ECO:0000256" key="3">
    <source>
        <dbReference type="ARBA" id="ARBA00022962"/>
    </source>
</evidence>
<reference evidence="7 8" key="1">
    <citation type="submission" date="2014-02" db="EMBL/GenBank/DDBJ databases">
        <title>Diversity of Thermotogales isolates from hydrothermal vents.</title>
        <authorList>
            <person name="Haverkamp T.H.A."/>
            <person name="Lossouarn J."/>
            <person name="Geslin C."/>
            <person name="Nesbo C.L."/>
        </authorList>
    </citation>
    <scope>NUCLEOTIDE SEQUENCE [LARGE SCALE GENOMIC DNA]</scope>
    <source>
        <strain evidence="7 8">431</strain>
    </source>
</reference>
<dbReference type="EC" id="4.3.3.6" evidence="6"/>
<dbReference type="Gene3D" id="3.40.50.880">
    <property type="match status" value="1"/>
</dbReference>
<accession>A0ABM6GGB0</accession>
<evidence type="ECO:0000313" key="8">
    <source>
        <dbReference type="Proteomes" id="UP000185490"/>
    </source>
</evidence>
<dbReference type="HAMAP" id="MF_01615">
    <property type="entry name" value="PdxT"/>
    <property type="match status" value="1"/>
</dbReference>
<dbReference type="EC" id="3.5.1.2" evidence="6"/>
<dbReference type="InterPro" id="IPR021196">
    <property type="entry name" value="PdxT/SNO_CS"/>
</dbReference>
<comment type="subunit">
    <text evidence="6">In the presence of PdxS, forms a dodecamer of heterodimers. Only shows activity in the heterodimer.</text>
</comment>
<dbReference type="InterPro" id="IPR002161">
    <property type="entry name" value="PdxT/SNO"/>
</dbReference>
<protein>
    <recommendedName>
        <fullName evidence="6">Pyridoxal 5'-phosphate synthase subunit PdxT</fullName>
        <ecNumber evidence="6">4.3.3.6</ecNumber>
    </recommendedName>
    <alternativeName>
        <fullName evidence="6">Pdx2</fullName>
    </alternativeName>
    <alternativeName>
        <fullName evidence="6">Pyridoxal 5'-phosphate synthase glutaminase subunit</fullName>
        <ecNumber evidence="6">3.5.1.2</ecNumber>
    </alternativeName>
</protein>
<dbReference type="Proteomes" id="UP000185490">
    <property type="component" value="Chromosome"/>
</dbReference>
<comment type="catalytic activity">
    <reaction evidence="5 6">
        <text>L-glutamine + H2O = L-glutamate + NH4(+)</text>
        <dbReference type="Rhea" id="RHEA:15889"/>
        <dbReference type="ChEBI" id="CHEBI:15377"/>
        <dbReference type="ChEBI" id="CHEBI:28938"/>
        <dbReference type="ChEBI" id="CHEBI:29985"/>
        <dbReference type="ChEBI" id="CHEBI:58359"/>
        <dbReference type="EC" id="3.5.1.2"/>
    </reaction>
</comment>
<dbReference type="InterPro" id="IPR029062">
    <property type="entry name" value="Class_I_gatase-like"/>
</dbReference>
<keyword evidence="6" id="KW-0663">Pyridoxal phosphate</keyword>
<feature type="binding site" evidence="6">
    <location>
        <begin position="46"/>
        <end position="48"/>
    </location>
    <ligand>
        <name>L-glutamine</name>
        <dbReference type="ChEBI" id="CHEBI:58359"/>
    </ligand>
</feature>
<dbReference type="PROSITE" id="PS51130">
    <property type="entry name" value="PDXT_SNO_2"/>
    <property type="match status" value="1"/>
</dbReference>
<feature type="active site" description="Charge relay system" evidence="6">
    <location>
        <position position="169"/>
    </location>
</feature>
<keyword evidence="4 6" id="KW-0456">Lyase</keyword>
<dbReference type="EMBL" id="CP007389">
    <property type="protein sequence ID" value="APT74715.1"/>
    <property type="molecule type" value="Genomic_DNA"/>
</dbReference>
<dbReference type="NCBIfam" id="NF010050">
    <property type="entry name" value="PRK13526.1"/>
    <property type="match status" value="1"/>
</dbReference>
<name>A0ABM6GGB0_9BACT</name>
<sequence length="187" mass="21228">MKIGVSGIQGDFREHKVMLERLGVEVLVVRKPEELDEVEGLVIPGGESTTMIRIMKMVNLYEKLKEKILSGFPVFGTCAGMILLSKEVVNFKQDSLGVIDIKVERNAYGRQVDSFETDVEIKGFDKSYRAIFIRAPKVVDYGNDVEVLSIYEDAPILLRQKKVLVASFHPELTEDTRVHEYFLSMVK</sequence>
<proteinExistence type="inferred from homology"/>
<dbReference type="RefSeq" id="WP_012058050.1">
    <property type="nucleotide sequence ID" value="NZ_CP007389.1"/>
</dbReference>
<keyword evidence="2 6" id="KW-0378">Hydrolase</keyword>
<evidence type="ECO:0000256" key="6">
    <source>
        <dbReference type="HAMAP-Rule" id="MF_01615"/>
    </source>
</evidence>
<gene>
    <name evidence="6" type="primary">pdxT</name>
    <name evidence="7" type="ORF">BW47_09770</name>
</gene>